<proteinExistence type="predicted"/>
<dbReference type="KEGG" id="xfa:XF_0271"/>
<dbReference type="PIR" id="D82827">
    <property type="entry name" value="D82827"/>
</dbReference>
<reference evidence="1 2" key="1">
    <citation type="journal article" date="2000" name="Nature">
        <title>The genome sequence of the plant pathogen Xylella fastidiosa.</title>
        <authorList>
            <person name="Simpson A.J."/>
            <person name="Reinach F.C."/>
            <person name="Arruda P."/>
            <person name="Abreu F.A."/>
            <person name="Acencio M."/>
            <person name="Alvarenga R."/>
            <person name="Alves L.M."/>
            <person name="Araya J.E."/>
            <person name="Baia G.S."/>
            <person name="Baptista C.S."/>
            <person name="Barros M.H."/>
            <person name="Bonaccorsi E.D."/>
            <person name="Bordin S."/>
            <person name="Bove J.M."/>
            <person name="Briones M.R."/>
            <person name="Bueno M.R."/>
            <person name="Camargo A.A."/>
            <person name="Camargo L.E."/>
            <person name="Carraro D.M."/>
            <person name="Carrer H."/>
            <person name="Colauto N.B."/>
            <person name="Colombo C."/>
            <person name="Costa F.F."/>
            <person name="Costa M.C."/>
            <person name="Costa-Neto C.M."/>
            <person name="Coutinho L.L."/>
            <person name="Cristofani M."/>
            <person name="Dias-Neto E."/>
            <person name="Docena C."/>
            <person name="El-Dorry H."/>
            <person name="Facincani A.P."/>
            <person name="Ferreira A.J."/>
            <person name="Ferreira V.C."/>
            <person name="Ferro J.A."/>
            <person name="Fraga J.S."/>
            <person name="Franca S.C."/>
            <person name="Franco M.C."/>
            <person name="Frohme M."/>
            <person name="Furlan L.R."/>
            <person name="Garnier M."/>
            <person name="Goldman G.H."/>
            <person name="Goldman M.H."/>
            <person name="Gomes S.L."/>
            <person name="Gruber A."/>
            <person name="Ho P.L."/>
            <person name="Hoheisel J.D."/>
            <person name="Junqueira M.L."/>
            <person name="Kemper E.L."/>
            <person name="Kitajima J.P."/>
            <person name="Krieger J.E."/>
            <person name="Kuramae E.E."/>
            <person name="Laigret F."/>
            <person name="Lambais M.R."/>
            <person name="Leite L.C."/>
            <person name="Lemos E.G."/>
            <person name="Lemos M.V."/>
            <person name="Lopes S.A."/>
            <person name="Lopes C.R."/>
            <person name="Machado J.A."/>
            <person name="Machado M.A."/>
            <person name="Madeira A.M."/>
            <person name="Madeira H.M."/>
            <person name="Marino C.L."/>
            <person name="Marques M.V."/>
            <person name="Martins E.A."/>
            <person name="Martins E.M."/>
            <person name="Matsukuma A.Y."/>
            <person name="Menck C.F."/>
            <person name="Miracca E.C."/>
            <person name="Miyaki C.Y."/>
            <person name="Monteriro-Vitorello C.B."/>
            <person name="Moon D.H."/>
            <person name="Nagai M.A."/>
            <person name="Nascimento A.L."/>
            <person name="Netto L.E."/>
            <person name="Nhani A.Jr."/>
            <person name="Nobrega F.G."/>
            <person name="Nunes L.R."/>
            <person name="Oliveira M.A."/>
            <person name="de Oliveira M.C."/>
            <person name="de Oliveira R.C."/>
            <person name="Palmieri D.A."/>
            <person name="Paris A."/>
            <person name="Peixoto B.R."/>
            <person name="Pereira G.A."/>
            <person name="Pereira H.A.Jr."/>
            <person name="Pesquero J.B."/>
            <person name="Quaggio R.B."/>
            <person name="Roberto P.G."/>
            <person name="Rodrigues V."/>
            <person name="de M Rosa A.J."/>
            <person name="de Rosa V.E.Jr."/>
            <person name="de Sa R.G."/>
            <person name="Santelli R.V."/>
            <person name="Sawasaki H.E."/>
            <person name="da Silva A.C."/>
            <person name="da Silva A.M."/>
            <person name="da Silva F.R."/>
            <person name="da Silva W.A.Jr."/>
            <person name="da Silveira J.F."/>
            <person name="Silvestri M.L."/>
            <person name="Siqueira W.J."/>
            <person name="de Souza A.A."/>
            <person name="de Souza A.P."/>
            <person name="Terenzi M.F."/>
            <person name="Truffi D."/>
            <person name="Tsai S.M."/>
            <person name="Tsuhako M.H."/>
            <person name="Vallada H."/>
            <person name="Van Sluys M.A."/>
            <person name="Verjovski-Almeida S."/>
            <person name="Vettore A.L."/>
            <person name="Zago M.A."/>
            <person name="Zatz M."/>
            <person name="Meidanis J."/>
            <person name="Setubal J.C."/>
        </authorList>
    </citation>
    <scope>NUCLEOTIDE SEQUENCE [LARGE SCALE GENOMIC DNA]</scope>
    <source>
        <strain evidence="1 2">9a5c</strain>
    </source>
</reference>
<accession>Q9PGM7</accession>
<organism evidence="1 2">
    <name type="scientific">Xylella fastidiosa (strain 9a5c)</name>
    <dbReference type="NCBI Taxonomy" id="160492"/>
    <lineage>
        <taxon>Bacteria</taxon>
        <taxon>Pseudomonadati</taxon>
        <taxon>Pseudomonadota</taxon>
        <taxon>Gammaproteobacteria</taxon>
        <taxon>Lysobacterales</taxon>
        <taxon>Lysobacteraceae</taxon>
        <taxon>Xylella</taxon>
    </lineage>
</organism>
<evidence type="ECO:0000313" key="1">
    <source>
        <dbReference type="EMBL" id="AAF83084.1"/>
    </source>
</evidence>
<dbReference type="HOGENOM" id="CLU_3399191_0_0_6"/>
<protein>
    <submittedName>
        <fullName evidence="1">Uncharacterized protein</fullName>
    </submittedName>
</protein>
<dbReference type="AlphaFoldDB" id="Q9PGM7"/>
<gene>
    <name evidence="1" type="ordered locus">XF_0271</name>
</gene>
<sequence>MNYFVIQNGRFIERYRCEVFSMSLALLFSLF</sequence>
<dbReference type="EMBL" id="AE003849">
    <property type="protein sequence ID" value="AAF83084.1"/>
    <property type="molecule type" value="Genomic_DNA"/>
</dbReference>
<dbReference type="Proteomes" id="UP000000812">
    <property type="component" value="Chromosome"/>
</dbReference>
<evidence type="ECO:0000313" key="2">
    <source>
        <dbReference type="Proteomes" id="UP000000812"/>
    </source>
</evidence>
<name>Q9PGM7_XYLFA</name>